<evidence type="ECO:0000313" key="2">
    <source>
        <dbReference type="EMBL" id="ABW29914.1"/>
    </source>
</evidence>
<evidence type="ECO:0000313" key="3">
    <source>
        <dbReference type="Proteomes" id="UP000000268"/>
    </source>
</evidence>
<dbReference type="KEGG" id="amr:AM1_4943"/>
<evidence type="ECO:0008006" key="4">
    <source>
        <dbReference type="Google" id="ProtNLM"/>
    </source>
</evidence>
<keyword evidence="3" id="KW-1185">Reference proteome</keyword>
<dbReference type="InterPro" id="IPR014917">
    <property type="entry name" value="DUF1800"/>
</dbReference>
<protein>
    <recommendedName>
        <fullName evidence="4">DUF1800 domain-containing protein</fullName>
    </recommendedName>
</protein>
<dbReference type="EMBL" id="CP000828">
    <property type="protein sequence ID" value="ABW29914.1"/>
    <property type="molecule type" value="Genomic_DNA"/>
</dbReference>
<dbReference type="Proteomes" id="UP000000268">
    <property type="component" value="Chromosome"/>
</dbReference>
<dbReference type="STRING" id="329726.AM1_4943"/>
<feature type="region of interest" description="Disordered" evidence="1">
    <location>
        <begin position="102"/>
        <end position="127"/>
    </location>
</feature>
<organism evidence="2 3">
    <name type="scientific">Acaryochloris marina (strain MBIC 11017)</name>
    <dbReference type="NCBI Taxonomy" id="329726"/>
    <lineage>
        <taxon>Bacteria</taxon>
        <taxon>Bacillati</taxon>
        <taxon>Cyanobacteriota</taxon>
        <taxon>Cyanophyceae</taxon>
        <taxon>Acaryochloridales</taxon>
        <taxon>Acaryochloridaceae</taxon>
        <taxon>Acaryochloris</taxon>
    </lineage>
</organism>
<accession>B0C4N1</accession>
<gene>
    <name evidence="2" type="ordered locus">AM1_4943</name>
</gene>
<sequence length="495" mass="55894">MAKFSDKILKISLSLMLAVGIWIGSTNGEPALATSMEADAVHVINRLSFGPSPGDLQHVKTVGIDDYIQEQLSPSQDSPRLKRQLRQYKTLSLTPIQLERQYGFRRPGRGKPKLSPQERKQRRRRSRIPFREASEARLIRAISSPNQLEEVMVNFWFNHFNVSAKKGRTRLWVGAYEEEAIRPYVFGSFRDLLGATAKHPAMLFYLDNWQNTAPNSPGARGRFKGLNENYARELLELHTMGVKGGYSQADVVSAAKVLTGWGLPRGRQRLQAKQAFVFDARRHDNSRKTFLGQPIQGQGMAEGEELLDILATHPATAQHISYKLAQYFVADTPPPALVDRLAQRFLATDGNIRSVLETLFESPEFREPRYYGQKFKTPYEYLISVARATGRPTVKPLLVARALRQFSMPLYECQPPNGYANTEAAWLNPDTTIRRISLATAFARGYGRQKTPVPPDQLEQTLGDRFSAQTKAVIDNSPRNLRAALMLGSPEMMYR</sequence>
<dbReference type="RefSeq" id="WP_012165187.1">
    <property type="nucleotide sequence ID" value="NC_009925.1"/>
</dbReference>
<proteinExistence type="predicted"/>
<evidence type="ECO:0000256" key="1">
    <source>
        <dbReference type="SAM" id="MobiDB-lite"/>
    </source>
</evidence>
<reference evidence="2 3" key="1">
    <citation type="journal article" date="2008" name="Proc. Natl. Acad. Sci. U.S.A.">
        <title>Niche adaptation and genome expansion in the chlorophyll d-producing cyanobacterium Acaryochloris marina.</title>
        <authorList>
            <person name="Swingley W.D."/>
            <person name="Chen M."/>
            <person name="Cheung P.C."/>
            <person name="Conrad A.L."/>
            <person name="Dejesa L.C."/>
            <person name="Hao J."/>
            <person name="Honchak B.M."/>
            <person name="Karbach L.E."/>
            <person name="Kurdoglu A."/>
            <person name="Lahiri S."/>
            <person name="Mastrian S.D."/>
            <person name="Miyashita H."/>
            <person name="Page L."/>
            <person name="Ramakrishna P."/>
            <person name="Satoh S."/>
            <person name="Sattley W.M."/>
            <person name="Shimada Y."/>
            <person name="Taylor H.L."/>
            <person name="Tomo T."/>
            <person name="Tsuchiya T."/>
            <person name="Wang Z.T."/>
            <person name="Raymond J."/>
            <person name="Mimuro M."/>
            <person name="Blankenship R.E."/>
            <person name="Touchman J.W."/>
        </authorList>
    </citation>
    <scope>NUCLEOTIDE SEQUENCE [LARGE SCALE GENOMIC DNA]</scope>
    <source>
        <strain evidence="3">MBIC 11017</strain>
    </source>
</reference>
<dbReference type="eggNOG" id="COG5267">
    <property type="taxonomic scope" value="Bacteria"/>
</dbReference>
<name>B0C4N1_ACAM1</name>
<dbReference type="AlphaFoldDB" id="B0C4N1"/>
<dbReference type="Pfam" id="PF08811">
    <property type="entry name" value="DUF1800"/>
    <property type="match status" value="1"/>
</dbReference>
<dbReference type="HOGENOM" id="CLU_026001_0_1_3"/>
<dbReference type="OrthoDB" id="9772295at2"/>